<protein>
    <submittedName>
        <fullName evidence="1">Uncharacterized protein</fullName>
    </submittedName>
</protein>
<organism evidence="1">
    <name type="scientific">marine metagenome</name>
    <dbReference type="NCBI Taxonomy" id="408172"/>
    <lineage>
        <taxon>unclassified sequences</taxon>
        <taxon>metagenomes</taxon>
        <taxon>ecological metagenomes</taxon>
    </lineage>
</organism>
<name>A0A382RSE2_9ZZZZ</name>
<dbReference type="AlphaFoldDB" id="A0A382RSE2"/>
<gene>
    <name evidence="1" type="ORF">METZ01_LOCUS353214</name>
</gene>
<evidence type="ECO:0000313" key="1">
    <source>
        <dbReference type="EMBL" id="SVD00360.1"/>
    </source>
</evidence>
<feature type="non-terminal residue" evidence="1">
    <location>
        <position position="185"/>
    </location>
</feature>
<accession>A0A382RSE2</accession>
<proteinExistence type="predicted"/>
<sequence>MKRLFLVLFAFLLLTNVSWASCPSGQEENERTGHCEPVQGARTFETLTEGYCYRYDERSNIYPQFVDLDYCDAWGGVLFDRRDCALKDRHTNGAFCIKAKENENIKKVMAEYLRKKNAVYCYRATPELFYKPTTLRCESGDRRITHQEHLQGRVSDTSTSTASSTDAEWVWCATTSSVSYVKESS</sequence>
<reference evidence="1" key="1">
    <citation type="submission" date="2018-05" db="EMBL/GenBank/DDBJ databases">
        <authorList>
            <person name="Lanie J.A."/>
            <person name="Ng W.-L."/>
            <person name="Kazmierczak K.M."/>
            <person name="Andrzejewski T.M."/>
            <person name="Davidsen T.M."/>
            <person name="Wayne K.J."/>
            <person name="Tettelin H."/>
            <person name="Glass J.I."/>
            <person name="Rusch D."/>
            <person name="Podicherti R."/>
            <person name="Tsui H.-C.T."/>
            <person name="Winkler M.E."/>
        </authorList>
    </citation>
    <scope>NUCLEOTIDE SEQUENCE</scope>
</reference>
<dbReference type="EMBL" id="UINC01123706">
    <property type="protein sequence ID" value="SVD00360.1"/>
    <property type="molecule type" value="Genomic_DNA"/>
</dbReference>
<dbReference type="PROSITE" id="PS51257">
    <property type="entry name" value="PROKAR_LIPOPROTEIN"/>
    <property type="match status" value="1"/>
</dbReference>